<dbReference type="PANTHER" id="PTHR12137:SF54">
    <property type="entry name" value="CARBOHYDRATE SULFOTRANSFERASE"/>
    <property type="match status" value="1"/>
</dbReference>
<keyword evidence="4" id="KW-0812">Transmembrane</keyword>
<name>A0ABM0JJS1_APLCA</name>
<evidence type="ECO:0000313" key="11">
    <source>
        <dbReference type="Proteomes" id="UP000694888"/>
    </source>
</evidence>
<dbReference type="Pfam" id="PF03567">
    <property type="entry name" value="Sulfotransfer_2"/>
    <property type="match status" value="1"/>
</dbReference>
<evidence type="ECO:0000256" key="4">
    <source>
        <dbReference type="ARBA" id="ARBA00022692"/>
    </source>
</evidence>
<evidence type="ECO:0000256" key="2">
    <source>
        <dbReference type="ARBA" id="ARBA00006339"/>
    </source>
</evidence>
<comment type="similarity">
    <text evidence="2 9">Belongs to the sulfotransferase 2 family.</text>
</comment>
<keyword evidence="6 9" id="KW-0333">Golgi apparatus</keyword>
<keyword evidence="7" id="KW-0472">Membrane</keyword>
<sequence>MGAGPGHSGEMSSSPTKAVFESVEEMEESGYGENQTNSLLTTTSCRERVSQICSVSQKASESFTNRALFSRKYKFLYCPVEKTASTFWRRFFYQLIYTHPVKSPFDVSVQRTLSERFASAQLPKDKLAKWLDSSTKLLFVRDPYSRLFSAYIDKLMSPNPVYWKQWGQPAILKFRQNPSGSRKGHRPCGDDVTFKEFVSFVTDSGWRSDVHLIPINRLCTPCTFHYTVIGKMETFKRDAVHLLSYLKMSESQIGFERMDSDAVVDAIEDSSKDSLSPNWLKDTLKCINKEGVAKRILRKLQIRGFVSWRYKLTLTSDEIRKLDFRTFVKLLTESRKDPLFNKTELKIQKKQAFLEAMITLEDSQFIDIQNLFFEDFVMFGYDAIPSVLKKAETGSIKLTNALDWTKDWDLSPVL</sequence>
<evidence type="ECO:0000256" key="9">
    <source>
        <dbReference type="RuleBase" id="RU364020"/>
    </source>
</evidence>
<evidence type="ECO:0000256" key="3">
    <source>
        <dbReference type="ARBA" id="ARBA00022679"/>
    </source>
</evidence>
<dbReference type="PANTHER" id="PTHR12137">
    <property type="entry name" value="CARBOHYDRATE SULFOTRANSFERASE"/>
    <property type="match status" value="1"/>
</dbReference>
<evidence type="ECO:0000256" key="1">
    <source>
        <dbReference type="ARBA" id="ARBA00004323"/>
    </source>
</evidence>
<keyword evidence="3 9" id="KW-0808">Transferase</keyword>
<feature type="region of interest" description="Disordered" evidence="10">
    <location>
        <begin position="1"/>
        <end position="37"/>
    </location>
</feature>
<keyword evidence="8 9" id="KW-0325">Glycoprotein</keyword>
<organism evidence="11 12">
    <name type="scientific">Aplysia californica</name>
    <name type="common">California sea hare</name>
    <dbReference type="NCBI Taxonomy" id="6500"/>
    <lineage>
        <taxon>Eukaryota</taxon>
        <taxon>Metazoa</taxon>
        <taxon>Spiralia</taxon>
        <taxon>Lophotrochozoa</taxon>
        <taxon>Mollusca</taxon>
        <taxon>Gastropoda</taxon>
        <taxon>Heterobranchia</taxon>
        <taxon>Euthyneura</taxon>
        <taxon>Tectipleura</taxon>
        <taxon>Aplysiida</taxon>
        <taxon>Aplysioidea</taxon>
        <taxon>Aplysiidae</taxon>
        <taxon>Aplysia</taxon>
    </lineage>
</organism>
<reference evidence="12" key="1">
    <citation type="submission" date="2025-08" db="UniProtKB">
        <authorList>
            <consortium name="RefSeq"/>
        </authorList>
    </citation>
    <scope>IDENTIFICATION</scope>
</reference>
<evidence type="ECO:0000256" key="5">
    <source>
        <dbReference type="ARBA" id="ARBA00022989"/>
    </source>
</evidence>
<dbReference type="RefSeq" id="XP_005095308.1">
    <property type="nucleotide sequence ID" value="XM_005095251.2"/>
</dbReference>
<dbReference type="EC" id="2.8.2.-" evidence="9"/>
<comment type="subcellular location">
    <subcellularLocation>
        <location evidence="1 9">Golgi apparatus membrane</location>
        <topology evidence="1 9">Single-pass type II membrane protein</topology>
    </subcellularLocation>
</comment>
<keyword evidence="5" id="KW-1133">Transmembrane helix</keyword>
<keyword evidence="9" id="KW-0735">Signal-anchor</keyword>
<evidence type="ECO:0000256" key="7">
    <source>
        <dbReference type="ARBA" id="ARBA00023136"/>
    </source>
</evidence>
<dbReference type="GeneID" id="101851568"/>
<gene>
    <name evidence="12" type="primary">LOC101851568</name>
</gene>
<proteinExistence type="inferred from homology"/>
<dbReference type="Proteomes" id="UP000694888">
    <property type="component" value="Unplaced"/>
</dbReference>
<dbReference type="InterPro" id="IPR018011">
    <property type="entry name" value="Carb_sulfotrans_8-10"/>
</dbReference>
<evidence type="ECO:0000313" key="12">
    <source>
        <dbReference type="RefSeq" id="XP_005095308.1"/>
    </source>
</evidence>
<evidence type="ECO:0000256" key="6">
    <source>
        <dbReference type="ARBA" id="ARBA00023034"/>
    </source>
</evidence>
<protein>
    <recommendedName>
        <fullName evidence="9">Carbohydrate sulfotransferase</fullName>
        <ecNumber evidence="9">2.8.2.-</ecNumber>
    </recommendedName>
</protein>
<keyword evidence="11" id="KW-1185">Reference proteome</keyword>
<accession>A0ABM0JJS1</accession>
<keyword evidence="9" id="KW-0119">Carbohydrate metabolism</keyword>
<evidence type="ECO:0000256" key="8">
    <source>
        <dbReference type="ARBA" id="ARBA00023180"/>
    </source>
</evidence>
<dbReference type="InterPro" id="IPR005331">
    <property type="entry name" value="Sulfotransferase"/>
</dbReference>
<evidence type="ECO:0000256" key="10">
    <source>
        <dbReference type="SAM" id="MobiDB-lite"/>
    </source>
</evidence>